<dbReference type="GO" id="GO:0032981">
    <property type="term" value="P:mitochondrial respiratory chain complex I assembly"/>
    <property type="evidence" value="ECO:0007669"/>
    <property type="project" value="TreeGrafter"/>
</dbReference>
<protein>
    <submittedName>
        <fullName evidence="3">SAM-dependent methyltransferase</fullName>
        <ecNumber evidence="3">2.1.1.-</ecNumber>
    </submittedName>
</protein>
<sequence>MSLRDRLIAEIEATGPISVADYMLRCLHDPQGGYYATRPALGAGGDFITAPLVSQMFGELIGLWCVEAWSRLGEPAQFRLVEAGPGDGTLMSDLLRAARLSPAFIAAADLWMVETSRPLRALQAERLAGAALTPRWADSLEQVPGDAPLILVSNELLDCLPARQFVRTGQGWAERLVALDDEGRLAFRLGPPAPAPTAAEIALGVVFEISPVQQAFGAGLGERIARDGGVALLIDYGRDAPAPGDTLQALKDHQKVDPLACPGEADLTVHADFPAVLAAAREAGAGAAPILGQGEFLARLGIEHRAGALAAARPDRAEVIGRQLARLIEPDQMGTLFKAACVHSQNLVPPGFEEA</sequence>
<dbReference type="RefSeq" id="WP_369058729.1">
    <property type="nucleotide sequence ID" value="NZ_CP158375.1"/>
</dbReference>
<dbReference type="GO" id="GO:0035243">
    <property type="term" value="F:protein-arginine omega-N symmetric methyltransferase activity"/>
    <property type="evidence" value="ECO:0007669"/>
    <property type="project" value="TreeGrafter"/>
</dbReference>
<keyword evidence="1 3" id="KW-0489">Methyltransferase</keyword>
<dbReference type="InterPro" id="IPR029063">
    <property type="entry name" value="SAM-dependent_MTases_sf"/>
</dbReference>
<dbReference type="EC" id="2.1.1.-" evidence="3"/>
<dbReference type="GO" id="GO:0032259">
    <property type="term" value="P:methylation"/>
    <property type="evidence" value="ECO:0007669"/>
    <property type="project" value="UniProtKB-KW"/>
</dbReference>
<dbReference type="Pfam" id="PF02636">
    <property type="entry name" value="Methyltransf_28"/>
    <property type="match status" value="1"/>
</dbReference>
<proteinExistence type="predicted"/>
<name>A0AB39KPZ6_9CAUL</name>
<dbReference type="InterPro" id="IPR038375">
    <property type="entry name" value="NDUFAF7_sf"/>
</dbReference>
<dbReference type="InterPro" id="IPR003788">
    <property type="entry name" value="NDUFAF7"/>
</dbReference>
<organism evidence="3">
    <name type="scientific">Caulobacter sp. 73W</name>
    <dbReference type="NCBI Taxonomy" id="3161137"/>
    <lineage>
        <taxon>Bacteria</taxon>
        <taxon>Pseudomonadati</taxon>
        <taxon>Pseudomonadota</taxon>
        <taxon>Alphaproteobacteria</taxon>
        <taxon>Caulobacterales</taxon>
        <taxon>Caulobacteraceae</taxon>
        <taxon>Caulobacter</taxon>
    </lineage>
</organism>
<keyword evidence="2 3" id="KW-0808">Transferase</keyword>
<dbReference type="PANTHER" id="PTHR12049">
    <property type="entry name" value="PROTEIN ARGININE METHYLTRANSFERASE NDUFAF7, MITOCHONDRIAL"/>
    <property type="match status" value="1"/>
</dbReference>
<evidence type="ECO:0000256" key="2">
    <source>
        <dbReference type="ARBA" id="ARBA00022679"/>
    </source>
</evidence>
<dbReference type="PANTHER" id="PTHR12049:SF7">
    <property type="entry name" value="PROTEIN ARGININE METHYLTRANSFERASE NDUFAF7, MITOCHONDRIAL"/>
    <property type="match status" value="1"/>
</dbReference>
<dbReference type="AlphaFoldDB" id="A0AB39KPZ6"/>
<accession>A0AB39KPZ6</accession>
<evidence type="ECO:0000256" key="1">
    <source>
        <dbReference type="ARBA" id="ARBA00022603"/>
    </source>
</evidence>
<dbReference type="EMBL" id="CP158375">
    <property type="protein sequence ID" value="XDO95882.1"/>
    <property type="molecule type" value="Genomic_DNA"/>
</dbReference>
<dbReference type="Gene3D" id="3.40.50.12710">
    <property type="match status" value="1"/>
</dbReference>
<gene>
    <name evidence="3" type="ORF">ABOZ73_13905</name>
</gene>
<evidence type="ECO:0000313" key="3">
    <source>
        <dbReference type="EMBL" id="XDO95882.1"/>
    </source>
</evidence>
<dbReference type="SUPFAM" id="SSF53335">
    <property type="entry name" value="S-adenosyl-L-methionine-dependent methyltransferases"/>
    <property type="match status" value="1"/>
</dbReference>
<reference evidence="3" key="1">
    <citation type="submission" date="2024-06" db="EMBL/GenBank/DDBJ databases">
        <title>Caulobacter inopinatus, sp. nov.</title>
        <authorList>
            <person name="Donachie S.P."/>
        </authorList>
    </citation>
    <scope>NUCLEOTIDE SEQUENCE</scope>
    <source>
        <strain evidence="3">73W</strain>
    </source>
</reference>